<gene>
    <name evidence="2" type="ORF">AKO1_008852</name>
</gene>
<organism evidence="2 3">
    <name type="scientific">Acrasis kona</name>
    <dbReference type="NCBI Taxonomy" id="1008807"/>
    <lineage>
        <taxon>Eukaryota</taxon>
        <taxon>Discoba</taxon>
        <taxon>Heterolobosea</taxon>
        <taxon>Tetramitia</taxon>
        <taxon>Eutetramitia</taxon>
        <taxon>Acrasidae</taxon>
        <taxon>Acrasis</taxon>
    </lineage>
</organism>
<evidence type="ECO:0000313" key="3">
    <source>
        <dbReference type="Proteomes" id="UP001431209"/>
    </source>
</evidence>
<keyword evidence="1" id="KW-1133">Transmembrane helix</keyword>
<dbReference type="AlphaFoldDB" id="A0AAW2ZH32"/>
<comment type="caution">
    <text evidence="2">The sequence shown here is derived from an EMBL/GenBank/DDBJ whole genome shotgun (WGS) entry which is preliminary data.</text>
</comment>
<keyword evidence="3" id="KW-1185">Reference proteome</keyword>
<protein>
    <submittedName>
        <fullName evidence="2">Intelectin</fullName>
    </submittedName>
</protein>
<feature type="transmembrane region" description="Helical" evidence="1">
    <location>
        <begin position="439"/>
        <end position="461"/>
    </location>
</feature>
<dbReference type="EMBL" id="JAOPGA020001391">
    <property type="protein sequence ID" value="KAL0487994.1"/>
    <property type="molecule type" value="Genomic_DNA"/>
</dbReference>
<keyword evidence="1" id="KW-0812">Transmembrane</keyword>
<keyword evidence="1" id="KW-0472">Membrane</keyword>
<proteinExistence type="predicted"/>
<reference evidence="2 3" key="1">
    <citation type="submission" date="2024-03" db="EMBL/GenBank/DDBJ databases">
        <title>The Acrasis kona genome and developmental transcriptomes reveal deep origins of eukaryotic multicellular pathways.</title>
        <authorList>
            <person name="Sheikh S."/>
            <person name="Fu C.-J."/>
            <person name="Brown M.W."/>
            <person name="Baldauf S.L."/>
        </authorList>
    </citation>
    <scope>NUCLEOTIDE SEQUENCE [LARGE SCALE GENOMIC DNA]</scope>
    <source>
        <strain evidence="2 3">ATCC MYA-3509</strain>
    </source>
</reference>
<name>A0AAW2ZH32_9EUKA</name>
<accession>A0AAW2ZH32</accession>
<evidence type="ECO:0000256" key="1">
    <source>
        <dbReference type="SAM" id="Phobius"/>
    </source>
</evidence>
<evidence type="ECO:0000313" key="2">
    <source>
        <dbReference type="EMBL" id="KAL0487994.1"/>
    </source>
</evidence>
<dbReference type="Proteomes" id="UP001431209">
    <property type="component" value="Unassembled WGS sequence"/>
</dbReference>
<sequence>MEFVSGVFLATIQITLSLIEVMPNFVKYVLLACILYDVVRFLKKRPGRGDKPNQVKSRTLEIDRKVEKRLTAANKPILTSPVKNKLYKETIFSDRTLSEGHLAEITKRKLKKKSAEDSKFCTNNTNRTYKPSQDMEFLPGLRRFGNEFKSTQAGILIPAFNTKHHITGAQIKTDHGNPKYTWLSSSSCTDGLSIHNEFGEPPLFYWADRIHGTNSIKKNNTMLVELLEHRTEIYWKIRYYIQRLLLYFDESYHQVFHEAHYTSFFNKKLGMRVIGLCEGGLKSKIASDEIEIPFIAPGGCDFMASKGVFREYLTDLCSGEKNERKQSTTFLLFPDAGAIISKHVSECNWDVLFFLSQLGYHIKVVWWGQETKKDLDVDEVNWKDQSFLERVQIIDLPDFYWKHGYEVQCHISLKFAIRDGEIDYLFGYHPTYFEIICKYLWKIVVLVLGLRFCLYFCFRLLRFLGNRSLSRKEDKLEV</sequence>